<name>A0A7C8VAR2_ORBOL</name>
<comment type="caution">
    <text evidence="2">The sequence shown here is derived from an EMBL/GenBank/DDBJ whole genome shotgun (WGS) entry which is preliminary data.</text>
</comment>
<dbReference type="Proteomes" id="UP000474640">
    <property type="component" value="Unassembled WGS sequence"/>
</dbReference>
<proteinExistence type="predicted"/>
<dbReference type="EMBL" id="JAABOJ010000011">
    <property type="protein sequence ID" value="KAF3283170.1"/>
    <property type="molecule type" value="Genomic_DNA"/>
</dbReference>
<keyword evidence="1" id="KW-0732">Signal</keyword>
<dbReference type="OrthoDB" id="5355023at2759"/>
<protein>
    <submittedName>
        <fullName evidence="2">Uncharacterized protein</fullName>
    </submittedName>
</protein>
<organism evidence="2 3">
    <name type="scientific">Orbilia oligospora</name>
    <name type="common">Nematode-trapping fungus</name>
    <name type="synonym">Arthrobotrys oligospora</name>
    <dbReference type="NCBI Taxonomy" id="2813651"/>
    <lineage>
        <taxon>Eukaryota</taxon>
        <taxon>Fungi</taxon>
        <taxon>Dikarya</taxon>
        <taxon>Ascomycota</taxon>
        <taxon>Pezizomycotina</taxon>
        <taxon>Orbiliomycetes</taxon>
        <taxon>Orbiliales</taxon>
        <taxon>Orbiliaceae</taxon>
        <taxon>Orbilia</taxon>
    </lineage>
</organism>
<reference evidence="2 3" key="1">
    <citation type="submission" date="2020-01" db="EMBL/GenBank/DDBJ databases">
        <authorList>
            <person name="Palmer J.M."/>
        </authorList>
    </citation>
    <scope>NUCLEOTIDE SEQUENCE [LARGE SCALE GENOMIC DNA]</scope>
    <source>
        <strain evidence="2 3">TWF970</strain>
    </source>
</reference>
<accession>A0A7C8VAR2</accession>
<gene>
    <name evidence="2" type="ORF">TWF970_001149</name>
</gene>
<evidence type="ECO:0000313" key="3">
    <source>
        <dbReference type="Proteomes" id="UP000474640"/>
    </source>
</evidence>
<sequence length="225" mass="24150">MLHQTITTLLLLLFLTSSTGTAETIINTTIHTPSTNLYLQRSPSGSLILFPFTSTTSPPPPTFISNSSFVSQDTLQNHLIYFPSDLTATNLSRVLLQPLSQIPLGARGLRLTYMQGSSGLDGIYIGTDTLENGLYLIACVPLILNNNITLLVARNSPFPPNVEFTNDVNRSYLPFTTLGFQHDGCEAVTLVAGDGGVEALAWGSVAPKFGVIGEEEVQYVGGVSD</sequence>
<evidence type="ECO:0000313" key="2">
    <source>
        <dbReference type="EMBL" id="KAF3283170.1"/>
    </source>
</evidence>
<feature type="chain" id="PRO_5028890360" evidence="1">
    <location>
        <begin position="23"/>
        <end position="225"/>
    </location>
</feature>
<evidence type="ECO:0000256" key="1">
    <source>
        <dbReference type="SAM" id="SignalP"/>
    </source>
</evidence>
<feature type="signal peptide" evidence="1">
    <location>
        <begin position="1"/>
        <end position="22"/>
    </location>
</feature>
<dbReference type="AlphaFoldDB" id="A0A7C8VAR2"/>